<feature type="compositionally biased region" description="Basic and acidic residues" evidence="2">
    <location>
        <begin position="672"/>
        <end position="685"/>
    </location>
</feature>
<proteinExistence type="predicted"/>
<dbReference type="SUPFAM" id="SSF81901">
    <property type="entry name" value="HCP-like"/>
    <property type="match status" value="1"/>
</dbReference>
<dbReference type="AlphaFoldDB" id="A0A1F5YLI2"/>
<dbReference type="EMBL" id="MFIX01000239">
    <property type="protein sequence ID" value="OGG00827.1"/>
    <property type="molecule type" value="Genomic_DNA"/>
</dbReference>
<sequence length="721" mass="78211">MKKIYGLTALLIPLCLLAFRGGRAAEITDLKVFSDKDYVRIAVSLDVPVVTSVETKAADNLVFVHFEGTGIDKLGTQSFLYENNPHLESVSFLPLGNGSTVARFKARHPFRVRTYDTRYPQRFILELTQSEAEAEKGNAPRGVESGYYSRGVDNIRKGSYDAALISLRSAIRAGQNVPESYFQSGLIRYRLNQLDKALINFSRAEGSAEYGADALLLQSWIHYRNSDSPRLAACWRKFAARVPEESRREQVAAGRPEVDYRALVEAVNTADKVTEADAGPEAPVLQVLSIMDQPQASAAVQPGDSAAVLFQAGLQAKDNGDLKEAARLLEKAITFDKQYSQANFELGVVYKALGQTRQSAEYFEKSLALHSGIAANEPAEVEGEPDPGEPDYPAASATAPEASALSLAEVPGGAQLEASPAGEPSPAAAAVEKTGPATAAVSAAEKVLQTPAPAVRTGWAGRLDSFLNVLRGLAADVVQLPNVELLRSQVKTLTIIMGILFIMTLLGGRLMRYRLVRPGGPVLAVAGASSAFQPPSSMNRISAPVRATPAKKFEVGQVLARELAAKRKAIEPVAQGEPAGLALHLQPVGNRGMYGADIARRIKQELSQERPQVLADNSAATMFRNQHDDLQTRLIRQLRSKNWTVSDIAQEMNLSREEIKWALAGNPGQVEPEDRAPQAARKTDESYGQLRSLISQRPVDSQPKGRSDIDREIDLELEINV</sequence>
<dbReference type="Pfam" id="PF13181">
    <property type="entry name" value="TPR_8"/>
    <property type="match status" value="1"/>
</dbReference>
<dbReference type="PROSITE" id="PS50005">
    <property type="entry name" value="TPR"/>
    <property type="match status" value="1"/>
</dbReference>
<dbReference type="STRING" id="1817867.A3F83_05770"/>
<organism evidence="4 5">
    <name type="scientific">Candidatus Glassbacteria bacterium RIFCSPLOWO2_12_FULL_58_11</name>
    <dbReference type="NCBI Taxonomy" id="1817867"/>
    <lineage>
        <taxon>Bacteria</taxon>
        <taxon>Candidatus Glassiibacteriota</taxon>
    </lineage>
</organism>
<dbReference type="InterPro" id="IPR019734">
    <property type="entry name" value="TPR_rpt"/>
</dbReference>
<name>A0A1F5YLI2_9BACT</name>
<gene>
    <name evidence="4" type="ORF">A3F83_05770</name>
</gene>
<evidence type="ECO:0000313" key="5">
    <source>
        <dbReference type="Proteomes" id="UP000179129"/>
    </source>
</evidence>
<evidence type="ECO:0000256" key="2">
    <source>
        <dbReference type="SAM" id="MobiDB-lite"/>
    </source>
</evidence>
<reference evidence="4 5" key="1">
    <citation type="journal article" date="2016" name="Nat. Commun.">
        <title>Thousands of microbial genomes shed light on interconnected biogeochemical processes in an aquifer system.</title>
        <authorList>
            <person name="Anantharaman K."/>
            <person name="Brown C.T."/>
            <person name="Hug L.A."/>
            <person name="Sharon I."/>
            <person name="Castelle C.J."/>
            <person name="Probst A.J."/>
            <person name="Thomas B.C."/>
            <person name="Singh A."/>
            <person name="Wilkins M.J."/>
            <person name="Karaoz U."/>
            <person name="Brodie E.L."/>
            <person name="Williams K.H."/>
            <person name="Hubbard S.S."/>
            <person name="Banfield J.F."/>
        </authorList>
    </citation>
    <scope>NUCLEOTIDE SEQUENCE [LARGE SCALE GENOMIC DNA]</scope>
</reference>
<dbReference type="InterPro" id="IPR011990">
    <property type="entry name" value="TPR-like_helical_dom_sf"/>
</dbReference>
<feature type="compositionally biased region" description="Low complexity" evidence="2">
    <location>
        <begin position="391"/>
        <end position="400"/>
    </location>
</feature>
<evidence type="ECO:0000256" key="3">
    <source>
        <dbReference type="SAM" id="SignalP"/>
    </source>
</evidence>
<feature type="region of interest" description="Disordered" evidence="2">
    <location>
        <begin position="667"/>
        <end position="710"/>
    </location>
</feature>
<keyword evidence="1" id="KW-0802">TPR repeat</keyword>
<accession>A0A1F5YLI2</accession>
<dbReference type="SMART" id="SM00028">
    <property type="entry name" value="TPR"/>
    <property type="match status" value="4"/>
</dbReference>
<protein>
    <recommendedName>
        <fullName evidence="6">Tetratricopeptide repeat protein</fullName>
    </recommendedName>
</protein>
<evidence type="ECO:0008006" key="6">
    <source>
        <dbReference type="Google" id="ProtNLM"/>
    </source>
</evidence>
<evidence type="ECO:0000256" key="1">
    <source>
        <dbReference type="PROSITE-ProRule" id="PRU00339"/>
    </source>
</evidence>
<dbReference type="Gene3D" id="1.25.40.10">
    <property type="entry name" value="Tetratricopeptide repeat domain"/>
    <property type="match status" value="2"/>
</dbReference>
<comment type="caution">
    <text evidence="4">The sequence shown here is derived from an EMBL/GenBank/DDBJ whole genome shotgun (WGS) entry which is preliminary data.</text>
</comment>
<feature type="chain" id="PRO_5009522539" description="Tetratricopeptide repeat protein" evidence="3">
    <location>
        <begin position="25"/>
        <end position="721"/>
    </location>
</feature>
<evidence type="ECO:0000313" key="4">
    <source>
        <dbReference type="EMBL" id="OGG00827.1"/>
    </source>
</evidence>
<dbReference type="Proteomes" id="UP000179129">
    <property type="component" value="Unassembled WGS sequence"/>
</dbReference>
<feature type="region of interest" description="Disordered" evidence="2">
    <location>
        <begin position="378"/>
        <end position="400"/>
    </location>
</feature>
<feature type="signal peptide" evidence="3">
    <location>
        <begin position="1"/>
        <end position="24"/>
    </location>
</feature>
<feature type="repeat" description="TPR" evidence="1">
    <location>
        <begin position="340"/>
        <end position="373"/>
    </location>
</feature>
<feature type="compositionally biased region" description="Acidic residues" evidence="2">
    <location>
        <begin position="379"/>
        <end position="389"/>
    </location>
</feature>
<keyword evidence="3" id="KW-0732">Signal</keyword>